<dbReference type="PANTHER" id="PTHR11274">
    <property type="entry name" value="RAD25/XP-B DNA REPAIR HELICASE"/>
    <property type="match status" value="1"/>
</dbReference>
<organism evidence="7 8">
    <name type="scientific">Clostridium innocuum</name>
    <dbReference type="NCBI Taxonomy" id="1522"/>
    <lineage>
        <taxon>Bacteria</taxon>
        <taxon>Bacillati</taxon>
        <taxon>Bacillota</taxon>
        <taxon>Clostridia</taxon>
        <taxon>Eubacteriales</taxon>
        <taxon>Clostridiaceae</taxon>
        <taxon>Clostridium</taxon>
    </lineage>
</organism>
<evidence type="ECO:0000259" key="5">
    <source>
        <dbReference type="PROSITE" id="PS51192"/>
    </source>
</evidence>
<dbReference type="GO" id="GO:0005524">
    <property type="term" value="F:ATP binding"/>
    <property type="evidence" value="ECO:0007669"/>
    <property type="project" value="UniProtKB-KW"/>
</dbReference>
<evidence type="ECO:0000313" key="7">
    <source>
        <dbReference type="EMBL" id="KGJ51435.1"/>
    </source>
</evidence>
<proteinExistence type="predicted"/>
<feature type="domain" description="Helicase C-terminal" evidence="6">
    <location>
        <begin position="531"/>
        <end position="702"/>
    </location>
</feature>
<dbReference type="GO" id="GO:0004386">
    <property type="term" value="F:helicase activity"/>
    <property type="evidence" value="ECO:0007669"/>
    <property type="project" value="UniProtKB-KW"/>
</dbReference>
<gene>
    <name evidence="7" type="ORF">CIAN88_20975</name>
</gene>
<dbReference type="Proteomes" id="UP000030008">
    <property type="component" value="Unassembled WGS sequence"/>
</dbReference>
<keyword evidence="1" id="KW-0547">Nucleotide-binding</keyword>
<sequence>MGFSTYRIKSEYRSLIDNVIQDFYIPLLSEAKSYKRAVGFFSSTSLVEISKGISEMAKNGGKIQIVASPYLSEEDINAIKKGYSDREEIIENALLNQLSDDHSDYYSMERLNLLANLIADGILDIRIAYTEDKNGIGMYHEKMGIIEDTDGNKVAFSGSMNESATAMSINYETIDVFCNWNEGTESDRVALKENAFYSIWNDCEPNIHVMEFPKISQAIIEKYKRKKPNFNIDKEQFPVKCFIYSDSIEKDGLTIAKPKGARIPSDIKLHEYQEEAISVWVGENYKGIFDMATGTGKTFTGLGAISKLSEDMCDELGVIIVCPYQHLVEQWVEDIVKFNITPVIGYSSSAQKDWKQRLARAVRDQKIRKEKSFFCFVCTNATFTSSFVQEQISKVKSPLLLVVDEAHNFGAKSYSKFLDDRFTYRLALSATLERHRDEEGTALLYNFFGKKCIEYSLERAIKEEKLTPYKYYPILVYLNDEELEKYEQLSYEISKHVIKGHGGKIKLDSYGEILAIQRSRVVAAASLKLTKLREIIAPYKHEHFILVYCGATSVMPNNADISETNETDIKQIEAVTKILGNDLEMKVSKFTAEETIDERNLIKEHFKNGDDLQAIVAIKCLDEGVNIPGIKTAFILASTTNPKEYIQRRGRVLRKSPETGKEFAELYDFVTLPRPLDEVSGLTLEQAKRDISLVKNELTRVMEFGRLSMNSMDAQSLIWKICDCYNLSYDLKNDDEEDTYGLQ</sequence>
<dbReference type="Pfam" id="PF13091">
    <property type="entry name" value="PLDc_2"/>
    <property type="match status" value="1"/>
</dbReference>
<dbReference type="AlphaFoldDB" id="A0A099I172"/>
<dbReference type="EMBL" id="JQIF01000113">
    <property type="protein sequence ID" value="KGJ51435.1"/>
    <property type="molecule type" value="Genomic_DNA"/>
</dbReference>
<dbReference type="Pfam" id="PF00271">
    <property type="entry name" value="Helicase_C"/>
    <property type="match status" value="1"/>
</dbReference>
<dbReference type="PROSITE" id="PS51194">
    <property type="entry name" value="HELICASE_CTER"/>
    <property type="match status" value="1"/>
</dbReference>
<dbReference type="PANTHER" id="PTHR11274:SF0">
    <property type="entry name" value="GENERAL TRANSCRIPTION AND DNA REPAIR FACTOR IIH HELICASE SUBUNIT XPB"/>
    <property type="match status" value="1"/>
</dbReference>
<dbReference type="InterPro" id="IPR006935">
    <property type="entry name" value="Helicase/UvrB_N"/>
</dbReference>
<dbReference type="SUPFAM" id="SSF52540">
    <property type="entry name" value="P-loop containing nucleoside triphosphate hydrolases"/>
    <property type="match status" value="2"/>
</dbReference>
<dbReference type="InterPro" id="IPR025202">
    <property type="entry name" value="PLD-like_dom"/>
</dbReference>
<protein>
    <submittedName>
        <fullName evidence="7">DNA repair protein</fullName>
    </submittedName>
</protein>
<dbReference type="SMART" id="SM00487">
    <property type="entry name" value="DEXDc"/>
    <property type="match status" value="1"/>
</dbReference>
<reference evidence="7 8" key="1">
    <citation type="submission" date="2014-08" db="EMBL/GenBank/DDBJ databases">
        <title>Clostridium innocuum, an unnegligible vancomycin-resistant pathogen causing extra-intestinal infections.</title>
        <authorList>
            <person name="Feng Y."/>
            <person name="Chiu C.-H."/>
        </authorList>
    </citation>
    <scope>NUCLEOTIDE SEQUENCE [LARGE SCALE GENOMIC DNA]</scope>
    <source>
        <strain evidence="7 8">AN88</strain>
    </source>
</reference>
<dbReference type="CDD" id="cd09179">
    <property type="entry name" value="PLDc_N_DEXD_a"/>
    <property type="match status" value="1"/>
</dbReference>
<dbReference type="GO" id="GO:0003677">
    <property type="term" value="F:DNA binding"/>
    <property type="evidence" value="ECO:0007669"/>
    <property type="project" value="InterPro"/>
</dbReference>
<dbReference type="RefSeq" id="WP_044907966.1">
    <property type="nucleotide sequence ID" value="NZ_JQIF01000113.1"/>
</dbReference>
<keyword evidence="2" id="KW-0378">Hydrolase</keyword>
<dbReference type="PROSITE" id="PS51192">
    <property type="entry name" value="HELICASE_ATP_BIND_1"/>
    <property type="match status" value="1"/>
</dbReference>
<comment type="caution">
    <text evidence="7">The sequence shown here is derived from an EMBL/GenBank/DDBJ whole genome shotgun (WGS) entry which is preliminary data.</text>
</comment>
<dbReference type="CDD" id="cd17926">
    <property type="entry name" value="DEXHc_RE"/>
    <property type="match status" value="1"/>
</dbReference>
<evidence type="ECO:0000256" key="4">
    <source>
        <dbReference type="ARBA" id="ARBA00022840"/>
    </source>
</evidence>
<dbReference type="InterPro" id="IPR050615">
    <property type="entry name" value="ATP-dep_DNA_Helicase"/>
</dbReference>
<evidence type="ECO:0000256" key="1">
    <source>
        <dbReference type="ARBA" id="ARBA00022741"/>
    </source>
</evidence>
<dbReference type="Gene3D" id="3.30.870.10">
    <property type="entry name" value="Endonuclease Chain A"/>
    <property type="match status" value="1"/>
</dbReference>
<dbReference type="InterPro" id="IPR014001">
    <property type="entry name" value="Helicase_ATP-bd"/>
</dbReference>
<accession>A0A099I172</accession>
<feature type="domain" description="Helicase ATP-binding" evidence="5">
    <location>
        <begin position="278"/>
        <end position="450"/>
    </location>
</feature>
<keyword evidence="3" id="KW-0347">Helicase</keyword>
<dbReference type="Gene3D" id="3.40.50.300">
    <property type="entry name" value="P-loop containing nucleotide triphosphate hydrolases"/>
    <property type="match status" value="2"/>
</dbReference>
<evidence type="ECO:0000256" key="3">
    <source>
        <dbReference type="ARBA" id="ARBA00022806"/>
    </source>
</evidence>
<dbReference type="SMART" id="SM00490">
    <property type="entry name" value="HELICc"/>
    <property type="match status" value="1"/>
</dbReference>
<keyword evidence="4" id="KW-0067">ATP-binding</keyword>
<dbReference type="GO" id="GO:0016787">
    <property type="term" value="F:hydrolase activity"/>
    <property type="evidence" value="ECO:0007669"/>
    <property type="project" value="UniProtKB-KW"/>
</dbReference>
<dbReference type="InterPro" id="IPR001650">
    <property type="entry name" value="Helicase_C-like"/>
</dbReference>
<evidence type="ECO:0000313" key="8">
    <source>
        <dbReference type="Proteomes" id="UP000030008"/>
    </source>
</evidence>
<evidence type="ECO:0000259" key="6">
    <source>
        <dbReference type="PROSITE" id="PS51194"/>
    </source>
</evidence>
<dbReference type="Pfam" id="PF04851">
    <property type="entry name" value="ResIII"/>
    <property type="match status" value="1"/>
</dbReference>
<name>A0A099I172_CLOIN</name>
<dbReference type="InterPro" id="IPR027417">
    <property type="entry name" value="P-loop_NTPase"/>
</dbReference>
<evidence type="ECO:0000256" key="2">
    <source>
        <dbReference type="ARBA" id="ARBA00022801"/>
    </source>
</evidence>